<dbReference type="EMBL" id="JACHJS010000001">
    <property type="protein sequence ID" value="MBB4963728.1"/>
    <property type="molecule type" value="Genomic_DNA"/>
</dbReference>
<evidence type="ECO:0008006" key="3">
    <source>
        <dbReference type="Google" id="ProtNLM"/>
    </source>
</evidence>
<gene>
    <name evidence="1" type="ORF">F4559_001087</name>
</gene>
<name>A0A7W7SZD5_9PSEU</name>
<dbReference type="Proteomes" id="UP000542674">
    <property type="component" value="Unassembled WGS sequence"/>
</dbReference>
<evidence type="ECO:0000313" key="1">
    <source>
        <dbReference type="EMBL" id="MBB4963728.1"/>
    </source>
</evidence>
<dbReference type="AlphaFoldDB" id="A0A7W7SZD5"/>
<comment type="caution">
    <text evidence="1">The sequence shown here is derived from an EMBL/GenBank/DDBJ whole genome shotgun (WGS) entry which is preliminary data.</text>
</comment>
<evidence type="ECO:0000313" key="2">
    <source>
        <dbReference type="Proteomes" id="UP000542674"/>
    </source>
</evidence>
<dbReference type="RefSeq" id="WP_184666477.1">
    <property type="nucleotide sequence ID" value="NZ_BAABAI010000034.1"/>
</dbReference>
<reference evidence="1 2" key="1">
    <citation type="submission" date="2020-08" db="EMBL/GenBank/DDBJ databases">
        <title>Sequencing the genomes of 1000 actinobacteria strains.</title>
        <authorList>
            <person name="Klenk H.-P."/>
        </authorList>
    </citation>
    <scope>NUCLEOTIDE SEQUENCE [LARGE SCALE GENOMIC DNA]</scope>
    <source>
        <strain evidence="1 2">DSM 45084</strain>
    </source>
</reference>
<keyword evidence="2" id="KW-1185">Reference proteome</keyword>
<accession>A0A7W7SZD5</accession>
<organism evidence="1 2">
    <name type="scientific">Saccharothrix violaceirubra</name>
    <dbReference type="NCBI Taxonomy" id="413306"/>
    <lineage>
        <taxon>Bacteria</taxon>
        <taxon>Bacillati</taxon>
        <taxon>Actinomycetota</taxon>
        <taxon>Actinomycetes</taxon>
        <taxon>Pseudonocardiales</taxon>
        <taxon>Pseudonocardiaceae</taxon>
        <taxon>Saccharothrix</taxon>
    </lineage>
</organism>
<proteinExistence type="predicted"/>
<sequence length="260" mass="28590">MIKRWQQGSGHCYSIDGKRALGVTTVLKAVPKELVGWSARTVADFVVEHPGLLQDLIRDGGGDATRDFLAGLPFQQRNAAAVRGTAVHRLAERIMHGDEVEVPDDLVPYVRSYIAFCDDWQPTALHSELVVASRKHGYAGTLDSILRIPVQGLGVVQVDYKTGNGVYGEVALQTAAYRYADVYLDEDGVEQPMVPVDGVYVLHVRPEGYELMPLEAGPATFDRFLAVLEMYRQVIRPVQRVRPLDRLIGAPLSIDAPAVA</sequence>
<protein>
    <recommendedName>
        <fullName evidence="3">PD-(D/E)XK nuclease superfamily protein</fullName>
    </recommendedName>
</protein>